<feature type="transmembrane region" description="Helical" evidence="6">
    <location>
        <begin position="7"/>
        <end position="25"/>
    </location>
</feature>
<feature type="transmembrane region" description="Helical" evidence="6">
    <location>
        <begin position="37"/>
        <end position="54"/>
    </location>
</feature>
<dbReference type="InterPro" id="IPR037185">
    <property type="entry name" value="EmrE-like"/>
</dbReference>
<feature type="transmembrane region" description="Helical" evidence="6">
    <location>
        <begin position="145"/>
        <end position="163"/>
    </location>
</feature>
<reference evidence="11 14" key="2">
    <citation type="submission" date="2019-03" db="EMBL/GenBank/DDBJ databases">
        <title>Deep subsurface shale carbon reservoir microbial communities from Ohio and West Virginia, USA.</title>
        <authorList>
            <person name="Wrighton K."/>
        </authorList>
    </citation>
    <scope>NUCLEOTIDE SEQUENCE [LARGE SCALE GENOMIC DNA]</scope>
    <source>
        <strain evidence="11 14">UTICA-S4D12</strain>
    </source>
</reference>
<dbReference type="Proteomes" id="UP000324896">
    <property type="component" value="Unassembled WGS sequence"/>
</dbReference>
<evidence type="ECO:0000259" key="7">
    <source>
        <dbReference type="Pfam" id="PF00892"/>
    </source>
</evidence>
<dbReference type="Proteomes" id="UP000295758">
    <property type="component" value="Unassembled WGS sequence"/>
</dbReference>
<feature type="transmembrane region" description="Helical" evidence="6">
    <location>
        <begin position="233"/>
        <end position="252"/>
    </location>
</feature>
<dbReference type="SUPFAM" id="SSF103481">
    <property type="entry name" value="Multidrug resistance efflux transporter EmrE"/>
    <property type="match status" value="2"/>
</dbReference>
<dbReference type="PANTHER" id="PTHR22911">
    <property type="entry name" value="ACYL-MALONYL CONDENSING ENZYME-RELATED"/>
    <property type="match status" value="1"/>
</dbReference>
<dbReference type="EMBL" id="FMYT01000006">
    <property type="protein sequence ID" value="SDC43533.1"/>
    <property type="molecule type" value="Genomic_DNA"/>
</dbReference>
<evidence type="ECO:0000313" key="11">
    <source>
        <dbReference type="EMBL" id="TDS29134.1"/>
    </source>
</evidence>
<evidence type="ECO:0000313" key="12">
    <source>
        <dbReference type="Proteomes" id="UP000198612"/>
    </source>
</evidence>
<dbReference type="Proteomes" id="UP000199519">
    <property type="component" value="Unassembled WGS sequence"/>
</dbReference>
<evidence type="ECO:0000256" key="2">
    <source>
        <dbReference type="ARBA" id="ARBA00007362"/>
    </source>
</evidence>
<feature type="transmembrane region" description="Helical" evidence="6">
    <location>
        <begin position="175"/>
        <end position="198"/>
    </location>
</feature>
<accession>A0A1G6LJZ5</accession>
<reference evidence="12 13" key="1">
    <citation type="submission" date="2016-10" db="EMBL/GenBank/DDBJ databases">
        <authorList>
            <person name="Varghese N."/>
            <person name="Submissions S."/>
        </authorList>
    </citation>
    <scope>NUCLEOTIDE SEQUENCE [LARGE SCALE GENOMIC DNA]</scope>
    <source>
        <strain evidence="8 15">WG10</strain>
        <strain evidence="9 13">WG2</strain>
        <strain evidence="10 12">WG5</strain>
    </source>
</reference>
<dbReference type="Gene3D" id="1.10.3730.20">
    <property type="match status" value="1"/>
</dbReference>
<feature type="domain" description="EamA" evidence="7">
    <location>
        <begin position="6"/>
        <end position="135"/>
    </location>
</feature>
<evidence type="ECO:0000256" key="6">
    <source>
        <dbReference type="SAM" id="Phobius"/>
    </source>
</evidence>
<comment type="subcellular location">
    <subcellularLocation>
        <location evidence="1">Membrane</location>
        <topology evidence="1">Multi-pass membrane protein</topology>
    </subcellularLocation>
</comment>
<feature type="transmembrane region" description="Helical" evidence="6">
    <location>
        <begin position="66"/>
        <end position="83"/>
    </location>
</feature>
<comment type="similarity">
    <text evidence="2">Belongs to the EamA transporter family.</text>
</comment>
<sequence length="300" mass="32854">MENRKKGITYILLSSLFFALMAATVKYLGDMPTTEKIFFRNLVGIFVAFGLVKKSGSSLTGNNKKLLILRSIFGLLGIAAYFYALANMKLSDAVILNKMSPFFVVVFAAVFLNEKINKKQITALITAVMGAVLVIRPGFDSNLIPSLIALMSSVFAGIAYTVVRQLRKTDSAATVVFYFSFFSTLAMIPFMVSGSFVIPSPVQAVALLALGLFAAAAQLFMTNAYRHAEAGELSIYTYANIIFSSIFGLFLFQEVPDLFSVLGGILIISAGYLNYRAKEKEQAEKAANLKLKKEKNKNII</sequence>
<dbReference type="Proteomes" id="UP000198612">
    <property type="component" value="Unassembled WGS sequence"/>
</dbReference>
<feature type="transmembrane region" description="Helical" evidence="6">
    <location>
        <begin position="204"/>
        <end position="221"/>
    </location>
</feature>
<evidence type="ECO:0000313" key="14">
    <source>
        <dbReference type="Proteomes" id="UP000295758"/>
    </source>
</evidence>
<feature type="transmembrane region" description="Helical" evidence="6">
    <location>
        <begin position="95"/>
        <end position="112"/>
    </location>
</feature>
<evidence type="ECO:0000313" key="10">
    <source>
        <dbReference type="EMBL" id="SET01883.1"/>
    </source>
</evidence>
<dbReference type="PANTHER" id="PTHR22911:SF6">
    <property type="entry name" value="SOLUTE CARRIER FAMILY 35 MEMBER G1"/>
    <property type="match status" value="1"/>
</dbReference>
<keyword evidence="5 6" id="KW-0472">Membrane</keyword>
<evidence type="ECO:0000256" key="3">
    <source>
        <dbReference type="ARBA" id="ARBA00022692"/>
    </source>
</evidence>
<evidence type="ECO:0000313" key="8">
    <source>
        <dbReference type="EMBL" id="SDC43533.1"/>
    </source>
</evidence>
<evidence type="ECO:0000256" key="4">
    <source>
        <dbReference type="ARBA" id="ARBA00022989"/>
    </source>
</evidence>
<proteinExistence type="inferred from homology"/>
<evidence type="ECO:0000313" key="9">
    <source>
        <dbReference type="EMBL" id="SDF61232.1"/>
    </source>
</evidence>
<dbReference type="Pfam" id="PF00892">
    <property type="entry name" value="EamA"/>
    <property type="match status" value="2"/>
</dbReference>
<dbReference type="EMBL" id="FNBJ01000017">
    <property type="protein sequence ID" value="SDF61232.1"/>
    <property type="molecule type" value="Genomic_DNA"/>
</dbReference>
<keyword evidence="13" id="KW-1185">Reference proteome</keyword>
<dbReference type="RefSeq" id="WP_089655775.1">
    <property type="nucleotide sequence ID" value="NZ_FMYT01000006.1"/>
</dbReference>
<dbReference type="InterPro" id="IPR000620">
    <property type="entry name" value="EamA_dom"/>
</dbReference>
<evidence type="ECO:0000313" key="15">
    <source>
        <dbReference type="Proteomes" id="UP000324896"/>
    </source>
</evidence>
<name>A0A1G6LJZ5_9FIRM</name>
<keyword evidence="3 6" id="KW-0812">Transmembrane</keyword>
<protein>
    <submittedName>
        <fullName evidence="11">Drug/metabolite transporter (DMT)-like permease</fullName>
    </submittedName>
    <submittedName>
        <fullName evidence="8">Permease of the drug/metabolite transporter (DMT) superfamily</fullName>
    </submittedName>
</protein>
<feature type="domain" description="EamA" evidence="7">
    <location>
        <begin position="147"/>
        <end position="273"/>
    </location>
</feature>
<organism evidence="8 15">
    <name type="scientific">Halanaerobium congolense</name>
    <dbReference type="NCBI Taxonomy" id="54121"/>
    <lineage>
        <taxon>Bacteria</taxon>
        <taxon>Bacillati</taxon>
        <taxon>Bacillota</taxon>
        <taxon>Clostridia</taxon>
        <taxon>Halanaerobiales</taxon>
        <taxon>Halanaerobiaceae</taxon>
        <taxon>Halanaerobium</taxon>
    </lineage>
</organism>
<gene>
    <name evidence="11" type="ORF">BY453_11819</name>
    <name evidence="8" type="ORF">SAMN04488597_10684</name>
    <name evidence="9" type="ORF">SAMN04488598_1179</name>
    <name evidence="10" type="ORF">SAMN04515652_11744</name>
</gene>
<keyword evidence="4 6" id="KW-1133">Transmembrane helix</keyword>
<feature type="transmembrane region" description="Helical" evidence="6">
    <location>
        <begin position="121"/>
        <end position="139"/>
    </location>
</feature>
<evidence type="ECO:0000256" key="5">
    <source>
        <dbReference type="ARBA" id="ARBA00023136"/>
    </source>
</evidence>
<dbReference type="EMBL" id="FOHG01000017">
    <property type="protein sequence ID" value="SET01883.1"/>
    <property type="molecule type" value="Genomic_DNA"/>
</dbReference>
<feature type="transmembrane region" description="Helical" evidence="6">
    <location>
        <begin position="258"/>
        <end position="275"/>
    </location>
</feature>
<evidence type="ECO:0000256" key="1">
    <source>
        <dbReference type="ARBA" id="ARBA00004141"/>
    </source>
</evidence>
<dbReference type="EMBL" id="SOAA01000018">
    <property type="protein sequence ID" value="TDS29134.1"/>
    <property type="molecule type" value="Genomic_DNA"/>
</dbReference>
<dbReference type="GO" id="GO:0016020">
    <property type="term" value="C:membrane"/>
    <property type="evidence" value="ECO:0007669"/>
    <property type="project" value="UniProtKB-SubCell"/>
</dbReference>
<evidence type="ECO:0000313" key="13">
    <source>
        <dbReference type="Proteomes" id="UP000199519"/>
    </source>
</evidence>
<dbReference type="AlphaFoldDB" id="A0A1G6LJZ5"/>